<name>A0A0G9KCA2_9BACT</name>
<evidence type="ECO:0000313" key="1">
    <source>
        <dbReference type="EMBL" id="KLE01858.1"/>
    </source>
</evidence>
<dbReference type="Proteomes" id="UP000035514">
    <property type="component" value="Unassembled WGS sequence"/>
</dbReference>
<comment type="caution">
    <text evidence="1">The sequence shown here is derived from an EMBL/GenBank/DDBJ whole genome shotgun (WGS) entry which is preliminary data.</text>
</comment>
<evidence type="ECO:0000313" key="2">
    <source>
        <dbReference type="Proteomes" id="UP000035514"/>
    </source>
</evidence>
<protein>
    <submittedName>
        <fullName evidence="1">Uncharacterized protein</fullName>
    </submittedName>
</protein>
<dbReference type="EMBL" id="JAIQ01000051">
    <property type="protein sequence ID" value="KLE01858.1"/>
    <property type="molecule type" value="Genomic_DNA"/>
</dbReference>
<reference evidence="1 2" key="1">
    <citation type="submission" date="2014-01" db="EMBL/GenBank/DDBJ databases">
        <title>Development of a Comparative Genomic Fingerprinting Assay for High Resolution Genotyping of Arcobacter butzleri.</title>
        <authorList>
            <person name="Webb A.L."/>
            <person name="Inglis G.D."/>
            <person name="Kruczkiewicz P."/>
            <person name="Selinger L.B."/>
            <person name="Taboada E.N."/>
        </authorList>
    </citation>
    <scope>NUCLEOTIDE SEQUENCE [LARGE SCALE GENOMIC DNA]</scope>
    <source>
        <strain evidence="1 2">L348</strain>
    </source>
</reference>
<gene>
    <name evidence="1" type="ORF">AA20_02220</name>
</gene>
<organism evidence="1 2">
    <name type="scientific">Aliarcobacter butzleri L348</name>
    <dbReference type="NCBI Taxonomy" id="1447256"/>
    <lineage>
        <taxon>Bacteria</taxon>
        <taxon>Pseudomonadati</taxon>
        <taxon>Campylobacterota</taxon>
        <taxon>Epsilonproteobacteria</taxon>
        <taxon>Campylobacterales</taxon>
        <taxon>Arcobacteraceae</taxon>
        <taxon>Aliarcobacter</taxon>
    </lineage>
</organism>
<proteinExistence type="predicted"/>
<sequence length="448" mass="53522">MCCLENEDCLEEFDDDFYDEEFEEKPSKTKKPKTSSFDTLKKYFDIVEVEEHEIYDLFICKNKIKDKASFIQYEAWLCTKIRKDKKEGFAEDVLKYIDKLINFDKTDSTQLSLFIETEIQKENRKVSSKDLSFWDCINDYYLFDLDDYLKDVPKDNEEMMAFVKECITLYFENPEKEYDSFDFEYDEYLTSEPISDREMLSRLYTKLRMYFGLSTYVEDRYTDYFDGFSLITNKGETKKRFYSSYYGARLEVTLYDEKSKFYDLYDKEFCSWLREKLNVPYREPLTDNEVIKDSLLDFSKRFIKDEKEFYSFINDVKDAADFRKNIVSYIKKLGNYTGHMGGGGSPLDDCYSISYGYDLNHLNLEISQLNEYRKQLDREIDLKSSREDYTYIFKVKGVEVFEKMYEYLSGNLDNSSTKLDSFKSTLNNVDETGYSDEQLNCFMNGSLF</sequence>
<accession>A0A0G9KCA2</accession>
<dbReference type="RefSeq" id="WP_046996220.1">
    <property type="nucleotide sequence ID" value="NZ_JAIQ01000051.1"/>
</dbReference>
<dbReference type="PATRIC" id="fig|1447256.3.peg.429"/>
<dbReference type="AlphaFoldDB" id="A0A0G9KCA2"/>